<proteinExistence type="predicted"/>
<evidence type="ECO:0000313" key="3">
    <source>
        <dbReference type="Proteomes" id="UP001292094"/>
    </source>
</evidence>
<protein>
    <submittedName>
        <fullName evidence="2">Uncharacterized protein</fullName>
    </submittedName>
</protein>
<evidence type="ECO:0000256" key="1">
    <source>
        <dbReference type="SAM" id="MobiDB-lite"/>
    </source>
</evidence>
<organism evidence="2 3">
    <name type="scientific">Petrolisthes manimaculis</name>
    <dbReference type="NCBI Taxonomy" id="1843537"/>
    <lineage>
        <taxon>Eukaryota</taxon>
        <taxon>Metazoa</taxon>
        <taxon>Ecdysozoa</taxon>
        <taxon>Arthropoda</taxon>
        <taxon>Crustacea</taxon>
        <taxon>Multicrustacea</taxon>
        <taxon>Malacostraca</taxon>
        <taxon>Eumalacostraca</taxon>
        <taxon>Eucarida</taxon>
        <taxon>Decapoda</taxon>
        <taxon>Pleocyemata</taxon>
        <taxon>Anomura</taxon>
        <taxon>Galatheoidea</taxon>
        <taxon>Porcellanidae</taxon>
        <taxon>Petrolisthes</taxon>
    </lineage>
</organism>
<feature type="region of interest" description="Disordered" evidence="1">
    <location>
        <begin position="65"/>
        <end position="89"/>
    </location>
</feature>
<gene>
    <name evidence="2" type="ORF">Pmani_035376</name>
</gene>
<evidence type="ECO:0000313" key="2">
    <source>
        <dbReference type="EMBL" id="KAK4291818.1"/>
    </source>
</evidence>
<accession>A0AAE1NLU5</accession>
<dbReference type="EMBL" id="JAWZYT010005035">
    <property type="protein sequence ID" value="KAK4291818.1"/>
    <property type="molecule type" value="Genomic_DNA"/>
</dbReference>
<keyword evidence="3" id="KW-1185">Reference proteome</keyword>
<dbReference type="AlphaFoldDB" id="A0AAE1NLU5"/>
<feature type="compositionally biased region" description="Polar residues" evidence="1">
    <location>
        <begin position="1"/>
        <end position="11"/>
    </location>
</feature>
<reference evidence="2" key="1">
    <citation type="submission" date="2023-11" db="EMBL/GenBank/DDBJ databases">
        <title>Genome assemblies of two species of porcelain crab, Petrolisthes cinctipes and Petrolisthes manimaculis (Anomura: Porcellanidae).</title>
        <authorList>
            <person name="Angst P."/>
        </authorList>
    </citation>
    <scope>NUCLEOTIDE SEQUENCE</scope>
    <source>
        <strain evidence="2">PB745_02</strain>
        <tissue evidence="2">Gill</tissue>
    </source>
</reference>
<dbReference type="Proteomes" id="UP001292094">
    <property type="component" value="Unassembled WGS sequence"/>
</dbReference>
<feature type="region of interest" description="Disordered" evidence="1">
    <location>
        <begin position="1"/>
        <end position="30"/>
    </location>
</feature>
<sequence>MRTRTAATNCAVTPVERSSEHPGEPPQDAAGDVGVAVSILKEEEASLGPPGVTGPAAALALVSVRPQRHSHTDTQHRPHTLTLGLHTPSPLHSDDHTRPYTTHAINTLHCCATDHKRHTTTPSRAHRPFACFVFTRRGGWQRCVSAYVSALK</sequence>
<comment type="caution">
    <text evidence="2">The sequence shown here is derived from an EMBL/GenBank/DDBJ whole genome shotgun (WGS) entry which is preliminary data.</text>
</comment>
<name>A0AAE1NLU5_9EUCA</name>